<evidence type="ECO:0000256" key="9">
    <source>
        <dbReference type="ARBA" id="ARBA00022679"/>
    </source>
</evidence>
<keyword evidence="16" id="KW-0472">Membrane</keyword>
<dbReference type="InterPro" id="IPR004358">
    <property type="entry name" value="Sig_transdc_His_kin-like_C"/>
</dbReference>
<evidence type="ECO:0000256" key="2">
    <source>
        <dbReference type="ARBA" id="ARBA00004236"/>
    </source>
</evidence>
<dbReference type="InterPro" id="IPR050351">
    <property type="entry name" value="BphY/WalK/GraS-like"/>
</dbReference>
<dbReference type="FunFam" id="3.30.565.10:FF:000006">
    <property type="entry name" value="Sensor histidine kinase WalK"/>
    <property type="match status" value="1"/>
</dbReference>
<comment type="catalytic activity">
    <reaction evidence="1">
        <text>ATP + protein L-histidine = ADP + protein N-phospho-L-histidine.</text>
        <dbReference type="EC" id="2.7.13.3"/>
    </reaction>
</comment>
<dbReference type="GO" id="GO:0006355">
    <property type="term" value="P:regulation of DNA-templated transcription"/>
    <property type="evidence" value="ECO:0007669"/>
    <property type="project" value="InterPro"/>
</dbReference>
<feature type="domain" description="Histidine kinase" evidence="18">
    <location>
        <begin position="220"/>
        <end position="438"/>
    </location>
</feature>
<name>A0A423Q243_9GAMM</name>
<dbReference type="GO" id="GO:0005886">
    <property type="term" value="C:plasma membrane"/>
    <property type="evidence" value="ECO:0007669"/>
    <property type="project" value="UniProtKB-SubCell"/>
</dbReference>
<dbReference type="FunCoup" id="A0A423Q243">
    <property type="interactions" value="581"/>
</dbReference>
<dbReference type="SMART" id="SM00091">
    <property type="entry name" value="PAS"/>
    <property type="match status" value="1"/>
</dbReference>
<keyword evidence="5" id="KW-0813">Transport</keyword>
<keyword evidence="8" id="KW-0592">Phosphate transport</keyword>
<dbReference type="InterPro" id="IPR013767">
    <property type="entry name" value="PAS_fold"/>
</dbReference>
<organism evidence="19 20">
    <name type="scientific">Salinisphaera japonica YTM-1</name>
    <dbReference type="NCBI Taxonomy" id="1209778"/>
    <lineage>
        <taxon>Bacteria</taxon>
        <taxon>Pseudomonadati</taxon>
        <taxon>Pseudomonadota</taxon>
        <taxon>Gammaproteobacteria</taxon>
        <taxon>Salinisphaerales</taxon>
        <taxon>Salinisphaeraceae</taxon>
        <taxon>Salinisphaera</taxon>
    </lineage>
</organism>
<sequence>MMNAPAGEVRRTWSLALLRLSVWLGLWAIIGFFIGQIAWALLAGLSIYTAGHLLFAYQLHRWLAKPRIEPREGLGVWQEIYTELYRLKQRNRRRKRRLKDIVSEFQASTAALPDGAVVIDGRGRIVWFNQAAAVILALRAGQDNGQRIVNLIRHPRFGEFMVSAALDGTMAELEIPAPANEANTVLLRIVPYGDGQRLLVARDVSDQKRLESTRRDFVANASHELRTPLTVLRGYLEIMNEDAGESGALAAWQRPLREMSAQSQRMGRIIDSLLRLARLEAEGMHQRQEAIDIGEMIRQVVDGLKRHEARDHVFELDLQPGLNLYGRASELESVIANLAANAARYSPAASTIRIAWQAEAGGALLSVADNGPGIAPEHIPRLTERFYRVDSGRKASDGGTGLGLAIVKHSLEHHESELIIDSEPGAGSTFSARFPHSRLIIEDAA</sequence>
<dbReference type="SUPFAM" id="SSF55785">
    <property type="entry name" value="PYP-like sensor domain (PAS domain)"/>
    <property type="match status" value="1"/>
</dbReference>
<keyword evidence="12 19" id="KW-0418">Kinase</keyword>
<dbReference type="GO" id="GO:0016036">
    <property type="term" value="P:cellular response to phosphate starvation"/>
    <property type="evidence" value="ECO:0007669"/>
    <property type="project" value="TreeGrafter"/>
</dbReference>
<evidence type="ECO:0000256" key="15">
    <source>
        <dbReference type="ARBA" id="ARBA00023012"/>
    </source>
</evidence>
<keyword evidence="14" id="KW-1133">Transmembrane helix</keyword>
<protein>
    <recommendedName>
        <fullName evidence="4">Phosphate regulon sensor protein PhoR</fullName>
        <ecNumber evidence="3">2.7.13.3</ecNumber>
    </recommendedName>
</protein>
<dbReference type="CDD" id="cd00082">
    <property type="entry name" value="HisKA"/>
    <property type="match status" value="1"/>
</dbReference>
<keyword evidence="20" id="KW-1185">Reference proteome</keyword>
<keyword evidence="15" id="KW-0902">Two-component regulatory system</keyword>
<evidence type="ECO:0000256" key="17">
    <source>
        <dbReference type="ARBA" id="ARBA00025207"/>
    </source>
</evidence>
<dbReference type="NCBIfam" id="TIGR02966">
    <property type="entry name" value="phoR_proteo"/>
    <property type="match status" value="1"/>
</dbReference>
<dbReference type="PANTHER" id="PTHR45453:SF1">
    <property type="entry name" value="PHOSPHATE REGULON SENSOR PROTEIN PHOR"/>
    <property type="match status" value="1"/>
</dbReference>
<dbReference type="FunFam" id="1.10.287.130:FF:000001">
    <property type="entry name" value="Two-component sensor histidine kinase"/>
    <property type="match status" value="1"/>
</dbReference>
<evidence type="ECO:0000256" key="4">
    <source>
        <dbReference type="ARBA" id="ARBA00019665"/>
    </source>
</evidence>
<dbReference type="Pfam" id="PF00512">
    <property type="entry name" value="HisKA"/>
    <property type="match status" value="1"/>
</dbReference>
<evidence type="ECO:0000256" key="3">
    <source>
        <dbReference type="ARBA" id="ARBA00012438"/>
    </source>
</evidence>
<evidence type="ECO:0000259" key="18">
    <source>
        <dbReference type="PROSITE" id="PS50109"/>
    </source>
</evidence>
<dbReference type="Pfam" id="PF11808">
    <property type="entry name" value="PhoR"/>
    <property type="match status" value="1"/>
</dbReference>
<proteinExistence type="predicted"/>
<dbReference type="InterPro" id="IPR035965">
    <property type="entry name" value="PAS-like_dom_sf"/>
</dbReference>
<dbReference type="GO" id="GO:0000155">
    <property type="term" value="F:phosphorelay sensor kinase activity"/>
    <property type="evidence" value="ECO:0007669"/>
    <property type="project" value="InterPro"/>
</dbReference>
<keyword evidence="6" id="KW-1003">Cell membrane</keyword>
<evidence type="ECO:0000256" key="14">
    <source>
        <dbReference type="ARBA" id="ARBA00022989"/>
    </source>
</evidence>
<dbReference type="Gene3D" id="1.10.287.130">
    <property type="match status" value="1"/>
</dbReference>
<accession>A0A423Q243</accession>
<dbReference type="EMBL" id="AYKG01000001">
    <property type="protein sequence ID" value="ROO32722.1"/>
    <property type="molecule type" value="Genomic_DNA"/>
</dbReference>
<evidence type="ECO:0000256" key="12">
    <source>
        <dbReference type="ARBA" id="ARBA00022777"/>
    </source>
</evidence>
<keyword evidence="11" id="KW-0547">Nucleotide-binding</keyword>
<comment type="subcellular location">
    <subcellularLocation>
        <location evidence="2">Cell membrane</location>
    </subcellularLocation>
</comment>
<reference evidence="19 20" key="1">
    <citation type="submission" date="2013-10" db="EMBL/GenBank/DDBJ databases">
        <title>Salinisphaera japonica YTM-1 Genome Sequencing.</title>
        <authorList>
            <person name="Lai Q."/>
            <person name="Li C."/>
            <person name="Shao Z."/>
        </authorList>
    </citation>
    <scope>NUCLEOTIDE SEQUENCE [LARGE SCALE GENOMIC DNA]</scope>
    <source>
        <strain evidence="19 20">YTM-1</strain>
    </source>
</reference>
<dbReference type="InterPro" id="IPR036890">
    <property type="entry name" value="HATPase_C_sf"/>
</dbReference>
<dbReference type="SMART" id="SM00388">
    <property type="entry name" value="HisKA"/>
    <property type="match status" value="1"/>
</dbReference>
<dbReference type="InterPro" id="IPR003661">
    <property type="entry name" value="HisK_dim/P_dom"/>
</dbReference>
<evidence type="ECO:0000256" key="1">
    <source>
        <dbReference type="ARBA" id="ARBA00000085"/>
    </source>
</evidence>
<dbReference type="SMART" id="SM00387">
    <property type="entry name" value="HATPase_c"/>
    <property type="match status" value="1"/>
</dbReference>
<evidence type="ECO:0000256" key="10">
    <source>
        <dbReference type="ARBA" id="ARBA00022692"/>
    </source>
</evidence>
<dbReference type="Proteomes" id="UP000285310">
    <property type="component" value="Unassembled WGS sequence"/>
</dbReference>
<dbReference type="Pfam" id="PF02518">
    <property type="entry name" value="HATPase_c"/>
    <property type="match status" value="1"/>
</dbReference>
<dbReference type="SUPFAM" id="SSF55874">
    <property type="entry name" value="ATPase domain of HSP90 chaperone/DNA topoisomerase II/histidine kinase"/>
    <property type="match status" value="1"/>
</dbReference>
<evidence type="ECO:0000256" key="13">
    <source>
        <dbReference type="ARBA" id="ARBA00022840"/>
    </source>
</evidence>
<dbReference type="InterPro" id="IPR036097">
    <property type="entry name" value="HisK_dim/P_sf"/>
</dbReference>
<dbReference type="OrthoDB" id="9813151at2"/>
<dbReference type="GO" id="GO:0006817">
    <property type="term" value="P:phosphate ion transport"/>
    <property type="evidence" value="ECO:0007669"/>
    <property type="project" value="UniProtKB-KW"/>
</dbReference>
<dbReference type="PRINTS" id="PR00344">
    <property type="entry name" value="BCTRLSENSOR"/>
</dbReference>
<keyword evidence="7" id="KW-0597">Phosphoprotein</keyword>
<gene>
    <name evidence="19" type="ORF">SAJA_00285</name>
</gene>
<keyword evidence="9" id="KW-0808">Transferase</keyword>
<evidence type="ECO:0000256" key="16">
    <source>
        <dbReference type="ARBA" id="ARBA00023136"/>
    </source>
</evidence>
<keyword evidence="10" id="KW-0812">Transmembrane</keyword>
<dbReference type="Gene3D" id="3.30.565.10">
    <property type="entry name" value="Histidine kinase-like ATPase, C-terminal domain"/>
    <property type="match status" value="1"/>
</dbReference>
<dbReference type="PANTHER" id="PTHR45453">
    <property type="entry name" value="PHOSPHATE REGULON SENSOR PROTEIN PHOR"/>
    <property type="match status" value="1"/>
</dbReference>
<comment type="function">
    <text evidence="17">Member of the two-component regulatory system PhoR/PhoB involved in the phosphate regulon genes expression. PhoR may function as a membrane-associated protein kinase that phosphorylates PhoB in response to environmental signals.</text>
</comment>
<evidence type="ECO:0000256" key="8">
    <source>
        <dbReference type="ARBA" id="ARBA00022592"/>
    </source>
</evidence>
<evidence type="ECO:0000256" key="6">
    <source>
        <dbReference type="ARBA" id="ARBA00022475"/>
    </source>
</evidence>
<dbReference type="CDD" id="cd00130">
    <property type="entry name" value="PAS"/>
    <property type="match status" value="1"/>
</dbReference>
<dbReference type="NCBIfam" id="NF008235">
    <property type="entry name" value="PRK11006.1"/>
    <property type="match status" value="1"/>
</dbReference>
<dbReference type="InterPro" id="IPR021766">
    <property type="entry name" value="PhoR_N"/>
</dbReference>
<dbReference type="AlphaFoldDB" id="A0A423Q243"/>
<dbReference type="PROSITE" id="PS50109">
    <property type="entry name" value="HIS_KIN"/>
    <property type="match status" value="1"/>
</dbReference>
<dbReference type="InterPro" id="IPR003594">
    <property type="entry name" value="HATPase_dom"/>
</dbReference>
<dbReference type="SUPFAM" id="SSF47384">
    <property type="entry name" value="Homodimeric domain of signal transducing histidine kinase"/>
    <property type="match status" value="1"/>
</dbReference>
<dbReference type="GO" id="GO:0004721">
    <property type="term" value="F:phosphoprotein phosphatase activity"/>
    <property type="evidence" value="ECO:0007669"/>
    <property type="project" value="InterPro"/>
</dbReference>
<keyword evidence="13" id="KW-0067">ATP-binding</keyword>
<dbReference type="EC" id="2.7.13.3" evidence="3"/>
<dbReference type="GO" id="GO:0005524">
    <property type="term" value="F:ATP binding"/>
    <property type="evidence" value="ECO:0007669"/>
    <property type="project" value="UniProtKB-KW"/>
</dbReference>
<evidence type="ECO:0000256" key="7">
    <source>
        <dbReference type="ARBA" id="ARBA00022553"/>
    </source>
</evidence>
<evidence type="ECO:0000256" key="11">
    <source>
        <dbReference type="ARBA" id="ARBA00022741"/>
    </source>
</evidence>
<dbReference type="InParanoid" id="A0A423Q243"/>
<comment type="caution">
    <text evidence="19">The sequence shown here is derived from an EMBL/GenBank/DDBJ whole genome shotgun (WGS) entry which is preliminary data.</text>
</comment>
<dbReference type="Gene3D" id="3.30.450.20">
    <property type="entry name" value="PAS domain"/>
    <property type="match status" value="1"/>
</dbReference>
<dbReference type="RefSeq" id="WP_123656651.1">
    <property type="nucleotide sequence ID" value="NZ_AYKG01000001.1"/>
</dbReference>
<dbReference type="Pfam" id="PF00989">
    <property type="entry name" value="PAS"/>
    <property type="match status" value="1"/>
</dbReference>
<evidence type="ECO:0000256" key="5">
    <source>
        <dbReference type="ARBA" id="ARBA00022448"/>
    </source>
</evidence>
<dbReference type="InterPro" id="IPR000014">
    <property type="entry name" value="PAS"/>
</dbReference>
<dbReference type="InterPro" id="IPR005467">
    <property type="entry name" value="His_kinase_dom"/>
</dbReference>
<evidence type="ECO:0000313" key="20">
    <source>
        <dbReference type="Proteomes" id="UP000285310"/>
    </source>
</evidence>
<evidence type="ECO:0000313" key="19">
    <source>
        <dbReference type="EMBL" id="ROO32722.1"/>
    </source>
</evidence>
<dbReference type="InterPro" id="IPR014310">
    <property type="entry name" value="Sig_transdc_His_kinase_PhoR"/>
</dbReference>